<name>A0A8S2Z3U6_9BILA</name>
<accession>A0A8S2Z3U6</accession>
<sequence>MRVINFGCDTKVFGSLNDLTIYTSNFAELKSSKVKYRILQPATVDLAV</sequence>
<dbReference type="Proteomes" id="UP000676336">
    <property type="component" value="Unassembled WGS sequence"/>
</dbReference>
<organism evidence="1 2">
    <name type="scientific">Rotaria magnacalcarata</name>
    <dbReference type="NCBI Taxonomy" id="392030"/>
    <lineage>
        <taxon>Eukaryota</taxon>
        <taxon>Metazoa</taxon>
        <taxon>Spiralia</taxon>
        <taxon>Gnathifera</taxon>
        <taxon>Rotifera</taxon>
        <taxon>Eurotatoria</taxon>
        <taxon>Bdelloidea</taxon>
        <taxon>Philodinida</taxon>
        <taxon>Philodinidae</taxon>
        <taxon>Rotaria</taxon>
    </lineage>
</organism>
<protein>
    <submittedName>
        <fullName evidence="1">Uncharacterized protein</fullName>
    </submittedName>
</protein>
<reference evidence="1" key="1">
    <citation type="submission" date="2021-02" db="EMBL/GenBank/DDBJ databases">
        <authorList>
            <person name="Nowell W R."/>
        </authorList>
    </citation>
    <scope>NUCLEOTIDE SEQUENCE</scope>
</reference>
<gene>
    <name evidence="1" type="ORF">SMN809_LOCUS38551</name>
</gene>
<dbReference type="EMBL" id="CAJOBI010101006">
    <property type="protein sequence ID" value="CAF4587796.1"/>
    <property type="molecule type" value="Genomic_DNA"/>
</dbReference>
<evidence type="ECO:0000313" key="1">
    <source>
        <dbReference type="EMBL" id="CAF4587796.1"/>
    </source>
</evidence>
<proteinExistence type="predicted"/>
<feature type="non-terminal residue" evidence="1">
    <location>
        <position position="1"/>
    </location>
</feature>
<comment type="caution">
    <text evidence="1">The sequence shown here is derived from an EMBL/GenBank/DDBJ whole genome shotgun (WGS) entry which is preliminary data.</text>
</comment>
<evidence type="ECO:0000313" key="2">
    <source>
        <dbReference type="Proteomes" id="UP000676336"/>
    </source>
</evidence>
<dbReference type="AlphaFoldDB" id="A0A8S2Z3U6"/>